<organism evidence="2 3">
    <name type="scientific">Lactobacillus pasteurii DSM 23907 = CRBIP 24.76</name>
    <dbReference type="NCBI Taxonomy" id="1423790"/>
    <lineage>
        <taxon>Bacteria</taxon>
        <taxon>Bacillati</taxon>
        <taxon>Bacillota</taxon>
        <taxon>Bacilli</taxon>
        <taxon>Lactobacillales</taxon>
        <taxon>Lactobacillaceae</taxon>
        <taxon>Lactobacillus</taxon>
    </lineage>
</organism>
<reference evidence="2 3" key="1">
    <citation type="submission" date="2012-06" db="EMBL/GenBank/DDBJ databases">
        <title>Draft Genome Sequence of Lactobacillus pasteurii CRBIP 24.76T.</title>
        <authorList>
            <person name="Cousin S."/>
            <person name="Bouchier C."/>
            <person name="Loux V."/>
            <person name="Ma L."/>
            <person name="Creno S."/>
            <person name="Bizet C."/>
            <person name="Clermont D."/>
        </authorList>
    </citation>
    <scope>NUCLEOTIDE SEQUENCE [LARGE SCALE GENOMIC DNA]</scope>
    <source>
        <strain evidence="3">CRBIP 24.76T</strain>
    </source>
</reference>
<dbReference type="STRING" id="1423790.BN53_08980"/>
<dbReference type="PATRIC" id="fig|1423790.3.peg.1367"/>
<evidence type="ECO:0000256" key="1">
    <source>
        <dbReference type="SAM" id="Phobius"/>
    </source>
</evidence>
<dbReference type="RefSeq" id="WP_009558883.1">
    <property type="nucleotide sequence ID" value="NZ_AYZN01000004.1"/>
</dbReference>
<dbReference type="eggNOG" id="COG4858">
    <property type="taxonomic scope" value="Bacteria"/>
</dbReference>
<feature type="transmembrane region" description="Helical" evidence="1">
    <location>
        <begin position="148"/>
        <end position="168"/>
    </location>
</feature>
<proteinExistence type="predicted"/>
<name>I7JX34_9LACO</name>
<keyword evidence="1" id="KW-1133">Transmembrane helix</keyword>
<keyword evidence="3" id="KW-1185">Reference proteome</keyword>
<evidence type="ECO:0000313" key="3">
    <source>
        <dbReference type="Proteomes" id="UP000009311"/>
    </source>
</evidence>
<evidence type="ECO:0000313" key="2">
    <source>
        <dbReference type="EMBL" id="CCI84335.1"/>
    </source>
</evidence>
<feature type="transmembrane region" description="Helical" evidence="1">
    <location>
        <begin position="188"/>
        <end position="210"/>
    </location>
</feature>
<accession>I7JX34</accession>
<keyword evidence="1" id="KW-0472">Membrane</keyword>
<comment type="caution">
    <text evidence="2">The sequence shown here is derived from an EMBL/GenBank/DDBJ whole genome shotgun (WGS) entry which is preliminary data.</text>
</comment>
<sequence length="258" mass="28704">MTEETKENKIDNNKQEKLKNIAIKNTQEEELKNASIEELRSMLSNKNADYVFRLQKELETQGKLTADAAFAKIADLLPEIVIAQRKGQPANSLFNASPKVKADELLHPYVPPKETAFWQKAVDNALLMIVIFTGLYGVMGLFDTKNTTGQNGILVILVVSTLFGISMAKYNEWLDPAKGARPQVLKMILISLAFILGLVAIIWLLTLPGLSMLNPVLPGMVYLIIAVATYGIRYWFRKQYHIVGSAFSSTTTQGGQNK</sequence>
<dbReference type="Proteomes" id="UP000009311">
    <property type="component" value="Unassembled WGS sequence"/>
</dbReference>
<gene>
    <name evidence="2" type="ORF">BN53_08980</name>
</gene>
<dbReference type="OrthoDB" id="2327103at2"/>
<feature type="transmembrane region" description="Helical" evidence="1">
    <location>
        <begin position="216"/>
        <end position="236"/>
    </location>
</feature>
<evidence type="ECO:0008006" key="4">
    <source>
        <dbReference type="Google" id="ProtNLM"/>
    </source>
</evidence>
<feature type="transmembrane region" description="Helical" evidence="1">
    <location>
        <begin position="125"/>
        <end position="142"/>
    </location>
</feature>
<dbReference type="InterPro" id="IPR009214">
    <property type="entry name" value="DUF1129"/>
</dbReference>
<dbReference type="AlphaFoldDB" id="I7JX34"/>
<dbReference type="Pfam" id="PF06570">
    <property type="entry name" value="DUF1129"/>
    <property type="match status" value="1"/>
</dbReference>
<protein>
    <recommendedName>
        <fullName evidence="4">Membrane-bound protein</fullName>
    </recommendedName>
</protein>
<dbReference type="EMBL" id="CAKD01000001">
    <property type="protein sequence ID" value="CCI84335.1"/>
    <property type="molecule type" value="Genomic_DNA"/>
</dbReference>
<keyword evidence="1" id="KW-0812">Transmembrane</keyword>